<organism evidence="1">
    <name type="scientific">Pseudomonas phage HRDY3</name>
    <dbReference type="NCBI Taxonomy" id="3236930"/>
    <lineage>
        <taxon>Viruses</taxon>
    </lineage>
</organism>
<dbReference type="EMBL" id="PQ015379">
    <property type="protein sequence ID" value="XDJ14951.1"/>
    <property type="molecule type" value="Genomic_DNA"/>
</dbReference>
<proteinExistence type="predicted"/>
<reference evidence="1" key="1">
    <citation type="submission" date="2024-07" db="EMBL/GenBank/DDBJ databases">
        <authorList>
            <person name="Bringhurst R.M."/>
            <person name="Homer T.E."/>
        </authorList>
    </citation>
    <scope>NUCLEOTIDE SEQUENCE</scope>
</reference>
<sequence>MNRDQLMCPYCNQKLLNYTVPAFISACCSKLVAASEQQTVDVRVFIPAPDYAKTLPIQGDISPIKGVTIRDANRGRESRWTMIYWDSEWYVRLIGGFDLEKAGLSHGLSFGQKFSTPKEAAEHADRIDRVMDLIVARVVEETAEFVGKEIVEQLS</sequence>
<evidence type="ECO:0000313" key="1">
    <source>
        <dbReference type="EMBL" id="XDJ14951.1"/>
    </source>
</evidence>
<dbReference type="PROSITE" id="PS51257">
    <property type="entry name" value="PROKAR_LIPOPROTEIN"/>
    <property type="match status" value="1"/>
</dbReference>
<name>A0AB39CDG4_9VIRU</name>
<protein>
    <submittedName>
        <fullName evidence="1">Uncharacterized protein</fullName>
    </submittedName>
</protein>
<accession>A0AB39CDG4</accession>